<dbReference type="EMBL" id="CP063656">
    <property type="protein sequence ID" value="QOW18875.1"/>
    <property type="molecule type" value="Genomic_DNA"/>
</dbReference>
<dbReference type="AlphaFoldDB" id="A0A7S6ZRM4"/>
<feature type="signal peptide" evidence="1">
    <location>
        <begin position="1"/>
        <end position="26"/>
    </location>
</feature>
<gene>
    <name evidence="3" type="ORF">INQ41_09325</name>
</gene>
<protein>
    <submittedName>
        <fullName evidence="3">Fimbrial biogenesis outer membrane usher protein</fullName>
    </submittedName>
</protein>
<name>A0A7S6ZRM4_9GAMM</name>
<dbReference type="InterPro" id="IPR000015">
    <property type="entry name" value="Fimb_usher"/>
</dbReference>
<dbReference type="GO" id="GO:0009279">
    <property type="term" value="C:cell outer membrane"/>
    <property type="evidence" value="ECO:0007669"/>
    <property type="project" value="TreeGrafter"/>
</dbReference>
<reference evidence="3 4" key="1">
    <citation type="submission" date="2020-10" db="EMBL/GenBank/DDBJ databases">
        <title>complete genome sequencing of Lysobacter sp. H21R20.</title>
        <authorList>
            <person name="Bae J.-W."/>
            <person name="Lee S.-Y."/>
        </authorList>
    </citation>
    <scope>NUCLEOTIDE SEQUENCE [LARGE SCALE GENOMIC DNA]</scope>
    <source>
        <strain evidence="3 4">H21R20</strain>
    </source>
</reference>
<sequence>MSTFSSTILRSAELIMLLGLGMPAIAAAATVPAGEATPLYLEVTLNHQETGQVLPFVLRDGRLFAPRSTLQELHFVDVEAGPPERALEDIPGVVVRYQASTQQLELEVPLAQLRLDTTVVNANERGRLHASSAPGVLLNYDLYANHGDASSNATAYAELRAFGLGAGVFSNSAVTRAYRTGSGGDDGWRGDTVRLDSRARWSFPDSMLSVTAGDTETGGILPWTRNVRVGGVRLGRNFALQPYRVVTPLPTFLGEVTVPSDVDLYINGMKQYSGELPVGPFQLSSLPNINGIGNAQMVITDAFGAVRSVELPFYVTQALLASGMSDWSVTAGLVREDYGLQSFSYGNTRVAAADLRYGVNDALTLEGHAEGGDGLANVGGGAVWGLGRAGVVSASHARSEWHSQTGSQNALAYSWNSTSFNVALSSQRSRGEYRDIASAYGQGPATANDRILLGWSSPRLGSFSTGYLRVQYRGNPAQRYASVYWNRRMGTCCSLNLGINHNLDQSSDRTAYLGVSINLGDRRNFNGSVQRARGTSNVGVEVNQNRPGDIGTDWRARVGHDNGGTTGLAEAGWQGANLRLNGGIARMYDSSYGYAGASGSLVAMGGGLFAARSIPDAFAVVSTDGIAEVPVKLENRSIGTTNRKGLLLVTSLNAWQENRMAIDPMTLPANTRLGEVEMIAVPTDRAGTLVRFPVTPVRSAVVVLHDANGAPIASGTGVQVVGQASSTFVGYDGEVYVELEGMGAELKVHTEGGTCSVRFDYPNLDVAMPRIGPLACDVAARRKQRDGQPGERLP</sequence>
<feature type="chain" id="PRO_5032646337" evidence="1">
    <location>
        <begin position="27"/>
        <end position="794"/>
    </location>
</feature>
<dbReference type="PANTHER" id="PTHR30451">
    <property type="entry name" value="OUTER MEMBRANE USHER PROTEIN"/>
    <property type="match status" value="1"/>
</dbReference>
<evidence type="ECO:0000259" key="2">
    <source>
        <dbReference type="Pfam" id="PF13953"/>
    </source>
</evidence>
<proteinExistence type="predicted"/>
<dbReference type="Gene3D" id="2.60.40.2610">
    <property type="entry name" value="Outer membrane usher protein FimD, plug domain"/>
    <property type="match status" value="1"/>
</dbReference>
<dbReference type="Gene3D" id="2.60.40.3110">
    <property type="match status" value="1"/>
</dbReference>
<keyword evidence="1" id="KW-0732">Signal</keyword>
<dbReference type="PANTHER" id="PTHR30451:SF5">
    <property type="entry name" value="SLR0019 PROTEIN"/>
    <property type="match status" value="1"/>
</dbReference>
<dbReference type="GO" id="GO:0009297">
    <property type="term" value="P:pilus assembly"/>
    <property type="evidence" value="ECO:0007669"/>
    <property type="project" value="InterPro"/>
</dbReference>
<dbReference type="Pfam" id="PF13953">
    <property type="entry name" value="PapC_C"/>
    <property type="match status" value="1"/>
</dbReference>
<dbReference type="Proteomes" id="UP000594059">
    <property type="component" value="Chromosome"/>
</dbReference>
<dbReference type="GO" id="GO:0015473">
    <property type="term" value="F:fimbrial usher porin activity"/>
    <property type="evidence" value="ECO:0007669"/>
    <property type="project" value="InterPro"/>
</dbReference>
<evidence type="ECO:0000256" key="1">
    <source>
        <dbReference type="SAM" id="SignalP"/>
    </source>
</evidence>
<feature type="domain" description="PapC-like C-terminal" evidence="2">
    <location>
        <begin position="703"/>
        <end position="762"/>
    </location>
</feature>
<dbReference type="KEGG" id="lcic:INQ41_09325"/>
<evidence type="ECO:0000313" key="4">
    <source>
        <dbReference type="Proteomes" id="UP000594059"/>
    </source>
</evidence>
<dbReference type="Pfam" id="PF00577">
    <property type="entry name" value="Usher"/>
    <property type="match status" value="1"/>
</dbReference>
<organism evidence="3 4">
    <name type="scientific">Novilysobacter ciconiae</name>
    <dbReference type="NCBI Taxonomy" id="2781022"/>
    <lineage>
        <taxon>Bacteria</taxon>
        <taxon>Pseudomonadati</taxon>
        <taxon>Pseudomonadota</taxon>
        <taxon>Gammaproteobacteria</taxon>
        <taxon>Lysobacterales</taxon>
        <taxon>Lysobacteraceae</taxon>
        <taxon>Novilysobacter</taxon>
    </lineage>
</organism>
<dbReference type="InterPro" id="IPR025949">
    <property type="entry name" value="PapC-like_C"/>
</dbReference>
<evidence type="ECO:0000313" key="3">
    <source>
        <dbReference type="EMBL" id="QOW18875.1"/>
    </source>
</evidence>
<dbReference type="InterPro" id="IPR042186">
    <property type="entry name" value="FimD_plug_dom"/>
</dbReference>
<accession>A0A7S6ZRM4</accession>
<keyword evidence="4" id="KW-1185">Reference proteome</keyword>
<dbReference type="RefSeq" id="WP_193983902.1">
    <property type="nucleotide sequence ID" value="NZ_CP063656.1"/>
</dbReference>